<dbReference type="GO" id="GO:0005737">
    <property type="term" value="C:cytoplasm"/>
    <property type="evidence" value="ECO:0007669"/>
    <property type="project" value="TreeGrafter"/>
</dbReference>
<feature type="region of interest" description="Disordered" evidence="2">
    <location>
        <begin position="356"/>
        <end position="382"/>
    </location>
</feature>
<evidence type="ECO:0000313" key="3">
    <source>
        <dbReference type="EMBL" id="TDH12367.1"/>
    </source>
</evidence>
<organism evidence="3 4">
    <name type="scientific">Perca flavescens</name>
    <name type="common">American yellow perch</name>
    <name type="synonym">Morone flavescens</name>
    <dbReference type="NCBI Taxonomy" id="8167"/>
    <lineage>
        <taxon>Eukaryota</taxon>
        <taxon>Metazoa</taxon>
        <taxon>Chordata</taxon>
        <taxon>Craniata</taxon>
        <taxon>Vertebrata</taxon>
        <taxon>Euteleostomi</taxon>
        <taxon>Actinopterygii</taxon>
        <taxon>Neopterygii</taxon>
        <taxon>Teleostei</taxon>
        <taxon>Neoteleostei</taxon>
        <taxon>Acanthomorphata</taxon>
        <taxon>Eupercaria</taxon>
        <taxon>Perciformes</taxon>
        <taxon>Percoidei</taxon>
        <taxon>Percidae</taxon>
        <taxon>Percinae</taxon>
        <taxon>Perca</taxon>
    </lineage>
</organism>
<evidence type="ECO:0000256" key="1">
    <source>
        <dbReference type="SAM" id="Coils"/>
    </source>
</evidence>
<proteinExistence type="predicted"/>
<reference evidence="3 4" key="1">
    <citation type="submission" date="2019-01" db="EMBL/GenBank/DDBJ databases">
        <title>A chromosome-scale genome assembly of the yellow perch, Perca flavescens.</title>
        <authorList>
            <person name="Feron R."/>
            <person name="Morvezen R."/>
            <person name="Bestin A."/>
            <person name="Haffray P."/>
            <person name="Klopp C."/>
            <person name="Zahm M."/>
            <person name="Cabau C."/>
            <person name="Roques C."/>
            <person name="Donnadieu C."/>
            <person name="Bouchez O."/>
            <person name="Christie M."/>
            <person name="Larson W."/>
            <person name="Guiguen Y."/>
        </authorList>
    </citation>
    <scope>NUCLEOTIDE SEQUENCE [LARGE SCALE GENOMIC DNA]</scope>
    <source>
        <strain evidence="3">YP-PL-M2</strain>
        <tissue evidence="3">Blood</tissue>
    </source>
</reference>
<feature type="coiled-coil region" evidence="1">
    <location>
        <begin position="844"/>
        <end position="871"/>
    </location>
</feature>
<dbReference type="InterPro" id="IPR034608">
    <property type="entry name" value="CCDC125"/>
</dbReference>
<evidence type="ECO:0008006" key="5">
    <source>
        <dbReference type="Google" id="ProtNLM"/>
    </source>
</evidence>
<feature type="compositionally biased region" description="Polar residues" evidence="2">
    <location>
        <begin position="1070"/>
        <end position="1109"/>
    </location>
</feature>
<dbReference type="SUPFAM" id="SSF52540">
    <property type="entry name" value="P-loop containing nucleoside triphosphate hydrolases"/>
    <property type="match status" value="1"/>
</dbReference>
<feature type="region of interest" description="Disordered" evidence="2">
    <location>
        <begin position="682"/>
        <end position="703"/>
    </location>
</feature>
<dbReference type="PANTHER" id="PTHR28616">
    <property type="entry name" value="COILED-COIL DOMAIN-CONTAINING PROTEIN 125"/>
    <property type="match status" value="1"/>
</dbReference>
<comment type="caution">
    <text evidence="3">The sequence shown here is derived from an EMBL/GenBank/DDBJ whole genome shotgun (WGS) entry which is preliminary data.</text>
</comment>
<feature type="compositionally biased region" description="Polar residues" evidence="2">
    <location>
        <begin position="693"/>
        <end position="703"/>
    </location>
</feature>
<feature type="region of interest" description="Disordered" evidence="2">
    <location>
        <begin position="594"/>
        <end position="620"/>
    </location>
</feature>
<dbReference type="Pfam" id="PF03215">
    <property type="entry name" value="Rad17"/>
    <property type="match status" value="1"/>
</dbReference>
<dbReference type="PANTHER" id="PTHR28616:SF1">
    <property type="entry name" value="COILED-COIL DOMAIN-CONTAINING PROTEIN 125"/>
    <property type="match status" value="1"/>
</dbReference>
<dbReference type="InterPro" id="IPR027417">
    <property type="entry name" value="P-loop_NTPase"/>
</dbReference>
<evidence type="ECO:0000313" key="4">
    <source>
        <dbReference type="Proteomes" id="UP000295070"/>
    </source>
</evidence>
<gene>
    <name evidence="3" type="ORF">EPR50_G00045810</name>
</gene>
<dbReference type="EMBL" id="SCKG01000005">
    <property type="protein sequence ID" value="TDH12367.1"/>
    <property type="molecule type" value="Genomic_DNA"/>
</dbReference>
<feature type="region of interest" description="Disordered" evidence="2">
    <location>
        <begin position="1"/>
        <end position="80"/>
    </location>
</feature>
<feature type="region of interest" description="Disordered" evidence="2">
    <location>
        <begin position="1063"/>
        <end position="1155"/>
    </location>
</feature>
<feature type="compositionally biased region" description="Basic and acidic residues" evidence="2">
    <location>
        <begin position="10"/>
        <end position="19"/>
    </location>
</feature>
<evidence type="ECO:0000256" key="2">
    <source>
        <dbReference type="SAM" id="MobiDB-lite"/>
    </source>
</evidence>
<sequence length="1155" mass="129124">MNCSPQCEAPRGRMDKLSVADKAASSKLNRWVDPSFTDLPGESFAPSKRRKGSQVLCPKAEPKRPRKRTKEAGSSEPYTSYLLKELAQRDQDESWVDRYSPRSQADLAVHKKKIEEVENWMRVHSNTSKGGILLLTGPSGCGKTATVQVLSRELGLRAQEWTNPSNLEPYSSSQHEWRTNGFPCSSQLTQFQDFLLRANKYNCLKMVGDGGTTDRKLILVEDFPNQFYRQPGSLHDILRRFVKTGRCPLVFIVSDSLSGDSSSRFLFPREIQEELDISSISFNPVAPTTMMKVLTRVSTLEAGKSCGRMCFPDQAVLETLCSGSSGDIRSAINSLQFSSLPDSSLEKGLGRMKDRQTLLGKTVSRTNQRKKKSKLTKEKDEEQAIGGKDASLFLFRALGKILHCKRGKHEGSEAAECDTGPGLPSHLSHHHREALLVDPELVVERSHMSGEFFNLYLHQNYVDFFSQLEDVDRASEYLSDADLLTSDWTSRSTMGHYGSSVATRGLLYSNSQQVSVGFRPLHKPNWLLVNKKHRENCLAAQSLFKELLSDTSQPADRTAAIPGPTHQPYEEPSSDSFYPGCGSDATEEVPWQIKTGGSDRQRASPAGERQRGGRGGSGWGCGGSRGLRRVCLPVSPSPLQAMACWRRRTCSLRTMPMQEASEAHSLDDDMVEGDLGDGMGVKAAPSSTRKKSQSFVGLTETPLSRTEPGEAAWIPGLKTAETQQRRARWKLPLSAGALVDLSKDELKDRLQEATEVIDVLCCELEVAHRYLEGKYEALKILQGKAILDKATSHTKSLLQKSEARAKALEKEANSLQWELSFNQVQMKKSQQSWEQKYNRIWSENKTLTDKLEEREREIQKLRAEHSTLSRQCVELLSMLSVKEQRTYQETKPHYSPERDASLLELAVLGACRCLGAADACLCSRAAASSRKQLVQLQQELDAQRLKREEAWMVADAFRIAFEQQLRKRSEHFLLLAEANILKSNQGKAEGANSSPLISVSQRLRGLLPSKMPETETETETETLYRLLDLLNDKEEALAHQRKVSIMLAHSADELQRQLHLDSHCRPADPSENQNQQTSNTSESKIQAQVSSESNIHAQQHLQLPDSQHQPGHAACLSESRTEPQELLDPSQSNSQPLSNHKNRESEIQKSDQPES</sequence>
<dbReference type="Proteomes" id="UP000295070">
    <property type="component" value="Chromosome 5"/>
</dbReference>
<dbReference type="AlphaFoldDB" id="A0A484DCM7"/>
<name>A0A484DCM7_PERFV</name>
<dbReference type="GO" id="GO:0035024">
    <property type="term" value="P:negative regulation of Rho protein signal transduction"/>
    <property type="evidence" value="ECO:0007669"/>
    <property type="project" value="TreeGrafter"/>
</dbReference>
<dbReference type="Gene3D" id="3.40.50.300">
    <property type="entry name" value="P-loop containing nucleotide triphosphate hydrolases"/>
    <property type="match status" value="1"/>
</dbReference>
<keyword evidence="1" id="KW-0175">Coiled coil</keyword>
<dbReference type="STRING" id="8167.A0A484DCM7"/>
<dbReference type="FunFam" id="3.40.50.300:FF:001661">
    <property type="entry name" value="RAD17 checkpoint clamp loader component"/>
    <property type="match status" value="1"/>
</dbReference>
<feature type="compositionally biased region" description="Polar residues" evidence="2">
    <location>
        <begin position="1129"/>
        <end position="1139"/>
    </location>
</feature>
<dbReference type="GO" id="GO:2000146">
    <property type="term" value="P:negative regulation of cell motility"/>
    <property type="evidence" value="ECO:0007669"/>
    <property type="project" value="TreeGrafter"/>
</dbReference>
<feature type="region of interest" description="Disordered" evidence="2">
    <location>
        <begin position="554"/>
        <end position="581"/>
    </location>
</feature>
<feature type="compositionally biased region" description="Basic and acidic residues" evidence="2">
    <location>
        <begin position="1141"/>
        <end position="1155"/>
    </location>
</feature>
<protein>
    <recommendedName>
        <fullName evidence="5">AAA+ ATPase domain-containing protein</fullName>
    </recommendedName>
</protein>
<accession>A0A484DCM7</accession>
<keyword evidence="4" id="KW-1185">Reference proteome</keyword>